<dbReference type="SUPFAM" id="SSF50729">
    <property type="entry name" value="PH domain-like"/>
    <property type="match status" value="1"/>
</dbReference>
<dbReference type="InterPro" id="IPR035914">
    <property type="entry name" value="Sperma_CUB_dom_sf"/>
</dbReference>
<keyword evidence="7 12" id="KW-0443">Lipid metabolism</keyword>
<dbReference type="SUPFAM" id="SSF49562">
    <property type="entry name" value="C2 domain (Calcium/lipid-binding domain, CaLB)"/>
    <property type="match status" value="1"/>
</dbReference>
<dbReference type="PROSITE" id="PS50008">
    <property type="entry name" value="PIPLC_Y_DOMAIN"/>
    <property type="match status" value="1"/>
</dbReference>
<evidence type="ECO:0000256" key="1">
    <source>
        <dbReference type="ARBA" id="ARBA00001913"/>
    </source>
</evidence>
<gene>
    <name evidence="17" type="primary">PLCH2</name>
    <name evidence="17" type="ORF">AWC38_SpisGene12957</name>
</gene>
<sequence>MEFDGKSMYAASSGQKPHEDQMGLAAQPSEDEFTFHSVLPPEETTKLSLSRAKKMTKNARNFGCASGVITARRQVKLNSSSESGLVSSPGYPARYPTHCALQTFTFETTLQRTAVRLYFMDFDTQGSGICKIHKDDILTIKVRKSNGKDVVIKLCGQREPFYLTWSGDRLRISIKFTSNNDSFVSRGFVAGYIIYQLTGRTVARSFGRMADENENSAPSVQDCWKAMQHGSKMIKLDVSRKGHQKKTFVLDKEMKEIRYEPSKKNSRFKIDKMTEIQFGDSVKDLFQGFLKKHSLDKCISIKFGNNGGSAALNVVAESREVADFWIRGLQRLIDNKAFEKFDKNKDGSLGLKEVQRLVEALNVSMSPSQVKKKFKMPNVSREYCLEMILTHEPTETGKERHELGIDGLTKYLKSPEGDIFNPAHDEIYQDMTHPLTHYYIASSHNTYLLQDQLRGPSSVDAYINALKKGCRCVELDCWDGENGEPIVYHGHTLTSKILFKDVIEAVNRYAFEVSEYPVILSLENHCNLSNQKKMAQILEEILGATEFDTFPSPDFFKNKILIKGKKLKLEQETVDDEEGDVTDEDEAADIDQEAAAVAIAKENAGAEAGSSAGAEGPSSTPVTPPVKKKEKKSKKARYYESIRRSFRSVGKVVRSAAKFKDETDDEKCGKKKKKQTLAKELSRCVNYVSSVGFKGFEHAKQNSKFYQMSSFVESKMLNLVNTQGAEFVEYNKRQLSRIYPAGGRVDSSNYNPQQAWNAGCQIVALNYQTDSEPMHLNQGKFRTNGRAGYILKPKVLRDSSLKLNPLTKAEIPGVDKVTLSITVISGQQLPKPAKEGEKGEIIDPYVKLDFHGIQADTASFKTKVVKDNGYRHIHLLSNKGVSLGYATIFVHIEINGPESNSNSSSHMLVLRDVNLSSSRQYMTFQARDSQPV</sequence>
<dbReference type="InterPro" id="IPR001711">
    <property type="entry name" value="PLipase_C_Pinositol-sp_Y"/>
</dbReference>
<dbReference type="Pfam" id="PF00388">
    <property type="entry name" value="PI-PLC-X"/>
    <property type="match status" value="1"/>
</dbReference>
<evidence type="ECO:0000256" key="12">
    <source>
        <dbReference type="RuleBase" id="RU361133"/>
    </source>
</evidence>
<evidence type="ECO:0000256" key="8">
    <source>
        <dbReference type="ARBA" id="ARBA00023157"/>
    </source>
</evidence>
<keyword evidence="8" id="KW-1015">Disulfide bond</keyword>
<dbReference type="CDD" id="cd00041">
    <property type="entry name" value="CUB"/>
    <property type="match status" value="1"/>
</dbReference>
<dbReference type="FunFam" id="1.10.238.10:FF:000005">
    <property type="entry name" value="Phosphoinositide phospholipase C"/>
    <property type="match status" value="1"/>
</dbReference>
<dbReference type="Pfam" id="PF00431">
    <property type="entry name" value="CUB"/>
    <property type="match status" value="1"/>
</dbReference>
<comment type="subcellular location">
    <subcellularLocation>
        <location evidence="2">Cytoplasm</location>
    </subcellularLocation>
</comment>
<comment type="catalytic activity">
    <reaction evidence="10">
        <text>a 1,2-diacyl-sn-glycero-3-phospho-(1D-myo-inositol-4,5-bisphosphate) + H2O = 1D-myo-inositol 1,4,5-trisphosphate + a 1,2-diacyl-sn-glycerol + H(+)</text>
        <dbReference type="Rhea" id="RHEA:33179"/>
        <dbReference type="ChEBI" id="CHEBI:15377"/>
        <dbReference type="ChEBI" id="CHEBI:15378"/>
        <dbReference type="ChEBI" id="CHEBI:17815"/>
        <dbReference type="ChEBI" id="CHEBI:58456"/>
        <dbReference type="ChEBI" id="CHEBI:203600"/>
        <dbReference type="EC" id="3.1.4.11"/>
    </reaction>
    <physiologicalReaction direction="left-to-right" evidence="10">
        <dbReference type="Rhea" id="RHEA:33180"/>
    </physiologicalReaction>
</comment>
<keyword evidence="4" id="KW-0963">Cytoplasm</keyword>
<keyword evidence="18" id="KW-1185">Reference proteome</keyword>
<name>A0A2B4RY04_STYPI</name>
<dbReference type="SUPFAM" id="SSF49854">
    <property type="entry name" value="Spermadhesin, CUB domain"/>
    <property type="match status" value="1"/>
</dbReference>
<dbReference type="SMART" id="SM00042">
    <property type="entry name" value="CUB"/>
    <property type="match status" value="1"/>
</dbReference>
<dbReference type="InterPro" id="IPR000008">
    <property type="entry name" value="C2_dom"/>
</dbReference>
<dbReference type="InterPro" id="IPR015359">
    <property type="entry name" value="PLC_EF-hand-like"/>
</dbReference>
<dbReference type="InterPro" id="IPR011992">
    <property type="entry name" value="EF-hand-dom_pair"/>
</dbReference>
<evidence type="ECO:0000256" key="9">
    <source>
        <dbReference type="ARBA" id="ARBA00023224"/>
    </source>
</evidence>
<evidence type="ECO:0000256" key="11">
    <source>
        <dbReference type="PROSITE-ProRule" id="PRU00059"/>
    </source>
</evidence>
<keyword evidence="9" id="KW-0807">Transducer</keyword>
<comment type="caution">
    <text evidence="11">Lacks conserved residue(s) required for the propagation of feature annotation.</text>
</comment>
<dbReference type="Gene3D" id="2.60.120.290">
    <property type="entry name" value="Spermadhesin, CUB domain"/>
    <property type="match status" value="1"/>
</dbReference>
<feature type="region of interest" description="Disordered" evidence="13">
    <location>
        <begin position="606"/>
        <end position="636"/>
    </location>
</feature>
<feature type="domain" description="PI-PLC Y-box" evidence="15">
    <location>
        <begin position="681"/>
        <end position="797"/>
    </location>
</feature>
<evidence type="ECO:0000259" key="14">
    <source>
        <dbReference type="PROSITE" id="PS01180"/>
    </source>
</evidence>
<dbReference type="PROSITE" id="PS01180">
    <property type="entry name" value="CUB"/>
    <property type="match status" value="1"/>
</dbReference>
<dbReference type="PANTHER" id="PTHR10336">
    <property type="entry name" value="PHOSPHOINOSITIDE-SPECIFIC PHOSPHOLIPASE C FAMILY PROTEIN"/>
    <property type="match status" value="1"/>
</dbReference>
<dbReference type="PROSITE" id="PS50222">
    <property type="entry name" value="EF_HAND_2"/>
    <property type="match status" value="1"/>
</dbReference>
<dbReference type="AlphaFoldDB" id="A0A2B4RY04"/>
<dbReference type="GO" id="GO:0005509">
    <property type="term" value="F:calcium ion binding"/>
    <property type="evidence" value="ECO:0007669"/>
    <property type="project" value="InterPro"/>
</dbReference>
<dbReference type="EMBL" id="LSMT01000237">
    <property type="protein sequence ID" value="PFX22501.1"/>
    <property type="molecule type" value="Genomic_DNA"/>
</dbReference>
<dbReference type="GO" id="GO:0035556">
    <property type="term" value="P:intracellular signal transduction"/>
    <property type="evidence" value="ECO:0007669"/>
    <property type="project" value="InterPro"/>
</dbReference>
<dbReference type="Gene3D" id="1.10.238.10">
    <property type="entry name" value="EF-hand"/>
    <property type="match status" value="1"/>
</dbReference>
<evidence type="ECO:0000313" key="17">
    <source>
        <dbReference type="EMBL" id="PFX22501.1"/>
    </source>
</evidence>
<dbReference type="InterPro" id="IPR018247">
    <property type="entry name" value="EF_Hand_1_Ca_BS"/>
</dbReference>
<evidence type="ECO:0000256" key="13">
    <source>
        <dbReference type="SAM" id="MobiDB-lite"/>
    </source>
</evidence>
<dbReference type="GO" id="GO:0005737">
    <property type="term" value="C:cytoplasm"/>
    <property type="evidence" value="ECO:0007669"/>
    <property type="project" value="UniProtKB-SubCell"/>
</dbReference>
<dbReference type="Pfam" id="PF00387">
    <property type="entry name" value="PI-PLC-Y"/>
    <property type="match status" value="1"/>
</dbReference>
<feature type="region of interest" description="Disordered" evidence="13">
    <location>
        <begin position="1"/>
        <end position="27"/>
    </location>
</feature>
<dbReference type="PANTHER" id="PTHR10336:SF209">
    <property type="entry name" value="PHOSPHOINOSITIDE PHOSPHOLIPASE C"/>
    <property type="match status" value="1"/>
</dbReference>
<dbReference type="PROSITE" id="PS00018">
    <property type="entry name" value="EF_HAND_1"/>
    <property type="match status" value="1"/>
</dbReference>
<proteinExistence type="predicted"/>
<dbReference type="PRINTS" id="PR00390">
    <property type="entry name" value="PHPHLIPASEC"/>
</dbReference>
<feature type="compositionally biased region" description="Low complexity" evidence="13">
    <location>
        <begin position="606"/>
        <end position="621"/>
    </location>
</feature>
<dbReference type="InterPro" id="IPR002048">
    <property type="entry name" value="EF_hand_dom"/>
</dbReference>
<dbReference type="STRING" id="50429.A0A2B4RY04"/>
<evidence type="ECO:0000259" key="16">
    <source>
        <dbReference type="PROSITE" id="PS50222"/>
    </source>
</evidence>
<keyword evidence="6 12" id="KW-0442">Lipid degradation</keyword>
<reference evidence="18" key="1">
    <citation type="journal article" date="2017" name="bioRxiv">
        <title>Comparative analysis of the genomes of Stylophora pistillata and Acropora digitifera provides evidence for extensive differences between species of corals.</title>
        <authorList>
            <person name="Voolstra C.R."/>
            <person name="Li Y."/>
            <person name="Liew Y.J."/>
            <person name="Baumgarten S."/>
            <person name="Zoccola D."/>
            <person name="Flot J.-F."/>
            <person name="Tambutte S."/>
            <person name="Allemand D."/>
            <person name="Aranda M."/>
        </authorList>
    </citation>
    <scope>NUCLEOTIDE SEQUENCE [LARGE SCALE GENOMIC DNA]</scope>
</reference>
<dbReference type="InterPro" id="IPR000859">
    <property type="entry name" value="CUB_dom"/>
</dbReference>
<dbReference type="InterPro" id="IPR017946">
    <property type="entry name" value="PLC-like_Pdiesterase_TIM-brl"/>
</dbReference>
<evidence type="ECO:0000256" key="2">
    <source>
        <dbReference type="ARBA" id="ARBA00004496"/>
    </source>
</evidence>
<comment type="caution">
    <text evidence="17">The sequence shown here is derived from an EMBL/GenBank/DDBJ whole genome shotgun (WGS) entry which is preliminary data.</text>
</comment>
<dbReference type="Gene3D" id="3.20.20.190">
    <property type="entry name" value="Phosphatidylinositol (PI) phosphodiesterase"/>
    <property type="match status" value="2"/>
</dbReference>
<dbReference type="InterPro" id="IPR001192">
    <property type="entry name" value="PI-PLC_fam"/>
</dbReference>
<feature type="compositionally biased region" description="Basic residues" evidence="13">
    <location>
        <begin position="626"/>
        <end position="636"/>
    </location>
</feature>
<dbReference type="PROSITE" id="PS50007">
    <property type="entry name" value="PIPLC_X_DOMAIN"/>
    <property type="match status" value="1"/>
</dbReference>
<dbReference type="Gene3D" id="2.60.40.150">
    <property type="entry name" value="C2 domain"/>
    <property type="match status" value="1"/>
</dbReference>
<organism evidence="17 18">
    <name type="scientific">Stylophora pistillata</name>
    <name type="common">Smooth cauliflower coral</name>
    <dbReference type="NCBI Taxonomy" id="50429"/>
    <lineage>
        <taxon>Eukaryota</taxon>
        <taxon>Metazoa</taxon>
        <taxon>Cnidaria</taxon>
        <taxon>Anthozoa</taxon>
        <taxon>Hexacorallia</taxon>
        <taxon>Scleractinia</taxon>
        <taxon>Astrocoeniina</taxon>
        <taxon>Pocilloporidae</taxon>
        <taxon>Stylophora</taxon>
    </lineage>
</organism>
<evidence type="ECO:0000256" key="4">
    <source>
        <dbReference type="ARBA" id="ARBA00022490"/>
    </source>
</evidence>
<dbReference type="Pfam" id="PF00168">
    <property type="entry name" value="C2"/>
    <property type="match status" value="1"/>
</dbReference>
<evidence type="ECO:0000256" key="7">
    <source>
        <dbReference type="ARBA" id="ARBA00023098"/>
    </source>
</evidence>
<dbReference type="Proteomes" id="UP000225706">
    <property type="component" value="Unassembled WGS sequence"/>
</dbReference>
<keyword evidence="12" id="KW-0378">Hydrolase</keyword>
<keyword evidence="5" id="KW-0106">Calcium</keyword>
<dbReference type="SMART" id="SM00148">
    <property type="entry name" value="PLCXc"/>
    <property type="match status" value="1"/>
</dbReference>
<dbReference type="GO" id="GO:0005886">
    <property type="term" value="C:plasma membrane"/>
    <property type="evidence" value="ECO:0007669"/>
    <property type="project" value="TreeGrafter"/>
</dbReference>
<evidence type="ECO:0000313" key="18">
    <source>
        <dbReference type="Proteomes" id="UP000225706"/>
    </source>
</evidence>
<dbReference type="Pfam" id="PF09279">
    <property type="entry name" value="EF-hand_like"/>
    <property type="match status" value="1"/>
</dbReference>
<feature type="domain" description="CUB" evidence="14">
    <location>
        <begin position="64"/>
        <end position="195"/>
    </location>
</feature>
<comment type="cofactor">
    <cofactor evidence="1">
        <name>Ca(2+)</name>
        <dbReference type="ChEBI" id="CHEBI:29108"/>
    </cofactor>
</comment>
<dbReference type="OrthoDB" id="269822at2759"/>
<evidence type="ECO:0000259" key="15">
    <source>
        <dbReference type="PROSITE" id="PS50008"/>
    </source>
</evidence>
<dbReference type="InterPro" id="IPR000909">
    <property type="entry name" value="PLipase_C_PInositol-sp_X_dom"/>
</dbReference>
<dbReference type="SMART" id="SM00149">
    <property type="entry name" value="PLCYc"/>
    <property type="match status" value="1"/>
</dbReference>
<feature type="domain" description="EF-hand" evidence="16">
    <location>
        <begin position="336"/>
        <end position="364"/>
    </location>
</feature>
<evidence type="ECO:0000256" key="6">
    <source>
        <dbReference type="ARBA" id="ARBA00022963"/>
    </source>
</evidence>
<protein>
    <recommendedName>
        <fullName evidence="3 12">Phosphoinositide phospholipase C</fullName>
        <ecNumber evidence="3 12">3.1.4.11</ecNumber>
    </recommendedName>
</protein>
<dbReference type="GO" id="GO:0016042">
    <property type="term" value="P:lipid catabolic process"/>
    <property type="evidence" value="ECO:0007669"/>
    <property type="project" value="UniProtKB-KW"/>
</dbReference>
<evidence type="ECO:0000256" key="5">
    <source>
        <dbReference type="ARBA" id="ARBA00022837"/>
    </source>
</evidence>
<dbReference type="InterPro" id="IPR035892">
    <property type="entry name" value="C2_domain_sf"/>
</dbReference>
<dbReference type="SUPFAM" id="SSF51695">
    <property type="entry name" value="PLC-like phosphodiesterases"/>
    <property type="match status" value="1"/>
</dbReference>
<dbReference type="CDD" id="cd00275">
    <property type="entry name" value="C2_PLC_like"/>
    <property type="match status" value="1"/>
</dbReference>
<dbReference type="EC" id="3.1.4.11" evidence="3 12"/>
<evidence type="ECO:0000256" key="10">
    <source>
        <dbReference type="ARBA" id="ARBA00023674"/>
    </source>
</evidence>
<dbReference type="InterPro" id="IPR011993">
    <property type="entry name" value="PH-like_dom_sf"/>
</dbReference>
<dbReference type="Gene3D" id="2.30.29.30">
    <property type="entry name" value="Pleckstrin-homology domain (PH domain)/Phosphotyrosine-binding domain (PTB)"/>
    <property type="match status" value="1"/>
</dbReference>
<dbReference type="SUPFAM" id="SSF47473">
    <property type="entry name" value="EF-hand"/>
    <property type="match status" value="1"/>
</dbReference>
<accession>A0A2B4RY04</accession>
<evidence type="ECO:0000256" key="3">
    <source>
        <dbReference type="ARBA" id="ARBA00012368"/>
    </source>
</evidence>
<dbReference type="GO" id="GO:0004435">
    <property type="term" value="F:phosphatidylinositol-4,5-bisphosphate phospholipase C activity"/>
    <property type="evidence" value="ECO:0007669"/>
    <property type="project" value="UniProtKB-EC"/>
</dbReference>